<proteinExistence type="predicted"/>
<protein>
    <submittedName>
        <fullName evidence="1">Uncharacterized protein</fullName>
    </submittedName>
</protein>
<reference evidence="2" key="1">
    <citation type="journal article" date="2019" name="Nat. Commun.">
        <title>Expansion of phycobilisome linker gene families in mesophilic red algae.</title>
        <authorList>
            <person name="Lee J."/>
            <person name="Kim D."/>
            <person name="Bhattacharya D."/>
            <person name="Yoon H.S."/>
        </authorList>
    </citation>
    <scope>NUCLEOTIDE SEQUENCE [LARGE SCALE GENOMIC DNA]</scope>
    <source>
        <strain evidence="2">CCMP 1328</strain>
    </source>
</reference>
<gene>
    <name evidence="1" type="ORF">FVE85_5793</name>
</gene>
<keyword evidence="2" id="KW-1185">Reference proteome</keyword>
<comment type="caution">
    <text evidence="1">The sequence shown here is derived from an EMBL/GenBank/DDBJ whole genome shotgun (WGS) entry which is preliminary data.</text>
</comment>
<sequence>MTKPQNTCHGTAPSTAVFILCSTSVLLDELPQLSILKRRDHCCAAIVSEGSGLGTRSQKIMNQQGIVTAPVAAAVMSADIGVLNIDSHAWHALNGANGSSCATPLAVPSTPRGGSHAASHGLRALKVAAPSGTSTPVCMQVTAACMREHRLGMTESLQRMHKSLMLVELVAECARREKARAEAARAAAKEANVKHGQRNQTLARENTVIFFDFDDTLLPTTYFEHAVASSVSVPDGIVLDENLIPRRDNSNLRPVVTIESAEEQKERNMLSVLDELIVQVLQDAAQLGQVMIITNAGQGWVEYASAKYLPKLRRYITQSQLEVVSARSKYGAQIPIDAASEWKVCCFKDELTRLVPKLVDVNMLVLGDSISDQYAAHRSFAQLGGSSLLKFVKFSGKPKPSHLVRQLRVLKENLRNLVLHMGSFDVNVTKDS</sequence>
<name>A0A5J4Z4R0_PORPP</name>
<dbReference type="PANTHER" id="PTHR38899">
    <property type="entry name" value="DOMAIN OOKINETE PROTEIN, PUTATIVE-RELATED"/>
    <property type="match status" value="1"/>
</dbReference>
<evidence type="ECO:0000313" key="1">
    <source>
        <dbReference type="EMBL" id="KAA8498208.1"/>
    </source>
</evidence>
<evidence type="ECO:0000313" key="2">
    <source>
        <dbReference type="Proteomes" id="UP000324585"/>
    </source>
</evidence>
<dbReference type="EMBL" id="VRMN01000001">
    <property type="protein sequence ID" value="KAA8498208.1"/>
    <property type="molecule type" value="Genomic_DNA"/>
</dbReference>
<dbReference type="PANTHER" id="PTHR38899:SF1">
    <property type="entry name" value="PROTEIN KINASE"/>
    <property type="match status" value="1"/>
</dbReference>
<dbReference type="OrthoDB" id="166018at2759"/>
<dbReference type="AlphaFoldDB" id="A0A5J4Z4R0"/>
<dbReference type="Proteomes" id="UP000324585">
    <property type="component" value="Unassembled WGS sequence"/>
</dbReference>
<organism evidence="1 2">
    <name type="scientific">Porphyridium purpureum</name>
    <name type="common">Red alga</name>
    <name type="synonym">Porphyridium cruentum</name>
    <dbReference type="NCBI Taxonomy" id="35688"/>
    <lineage>
        <taxon>Eukaryota</taxon>
        <taxon>Rhodophyta</taxon>
        <taxon>Bangiophyceae</taxon>
        <taxon>Porphyridiales</taxon>
        <taxon>Porphyridiaceae</taxon>
        <taxon>Porphyridium</taxon>
    </lineage>
</organism>
<accession>A0A5J4Z4R0</accession>